<dbReference type="AlphaFoldDB" id="A0A090WCZ3"/>
<comment type="caution">
    <text evidence="2">The sequence shown here is derived from an EMBL/GenBank/DDBJ whole genome shotgun (WGS) entry which is preliminary data.</text>
</comment>
<accession>A0A090WCZ3</accession>
<sequence>MKKTLLIAVLIILGMGKSNAQDGELALGLKSAFPISDFSRYSSLGIGAELMYLNSVSDQFSIGGSLGYTTYIIDDLKILGQTIEGENISFLPVNFKAMYLLQGSKFALGADLGYAVGVNDGNEGGLLYEPKLIFNNNTLLLSVGYQGITNNGDKINSVQVGAAFKF</sequence>
<gene>
    <name evidence="2" type="ORF">JCM19275_880</name>
</gene>
<dbReference type="Proteomes" id="UP000029647">
    <property type="component" value="Unassembled WGS sequence"/>
</dbReference>
<proteinExistence type="predicted"/>
<feature type="chain" id="PRO_5001866198" description="Outer membrane protein beta-barrel domain-containing protein" evidence="1">
    <location>
        <begin position="21"/>
        <end position="166"/>
    </location>
</feature>
<feature type="signal peptide" evidence="1">
    <location>
        <begin position="1"/>
        <end position="20"/>
    </location>
</feature>
<protein>
    <recommendedName>
        <fullName evidence="4">Outer membrane protein beta-barrel domain-containing protein</fullName>
    </recommendedName>
</protein>
<evidence type="ECO:0000256" key="1">
    <source>
        <dbReference type="SAM" id="SignalP"/>
    </source>
</evidence>
<name>A0A090WCZ3_NONUL</name>
<organism evidence="2 3">
    <name type="scientific">Nonlabens ulvanivorans</name>
    <name type="common">Persicivirga ulvanivorans</name>
    <dbReference type="NCBI Taxonomy" id="906888"/>
    <lineage>
        <taxon>Bacteria</taxon>
        <taxon>Pseudomonadati</taxon>
        <taxon>Bacteroidota</taxon>
        <taxon>Flavobacteriia</taxon>
        <taxon>Flavobacteriales</taxon>
        <taxon>Flavobacteriaceae</taxon>
        <taxon>Nonlabens</taxon>
    </lineage>
</organism>
<evidence type="ECO:0000313" key="2">
    <source>
        <dbReference type="EMBL" id="GAL74841.1"/>
    </source>
</evidence>
<keyword evidence="1" id="KW-0732">Signal</keyword>
<evidence type="ECO:0008006" key="4">
    <source>
        <dbReference type="Google" id="ProtNLM"/>
    </source>
</evidence>
<evidence type="ECO:0000313" key="3">
    <source>
        <dbReference type="Proteomes" id="UP000029647"/>
    </source>
</evidence>
<dbReference type="EMBL" id="BBNT01000003">
    <property type="protein sequence ID" value="GAL74841.1"/>
    <property type="molecule type" value="Genomic_DNA"/>
</dbReference>
<reference evidence="2 3" key="1">
    <citation type="journal article" date="2014" name="Genome Announc.">
        <title>Draft Genome Sequences of Marine Flavobacterium Nonlabens Strains NR17, NR24, NR27, NR32, NR33, and Ara13.</title>
        <authorList>
            <person name="Nakanishi M."/>
            <person name="Meirelles P."/>
            <person name="Suzuki R."/>
            <person name="Takatani N."/>
            <person name="Mino S."/>
            <person name="Suda W."/>
            <person name="Oshima K."/>
            <person name="Hattori M."/>
            <person name="Ohkuma M."/>
            <person name="Hosokawa M."/>
            <person name="Miyashita K."/>
            <person name="Thompson F.L."/>
            <person name="Niwa A."/>
            <person name="Sawabe T."/>
            <person name="Sawabe T."/>
        </authorList>
    </citation>
    <scope>NUCLEOTIDE SEQUENCE [LARGE SCALE GENOMIC DNA]</scope>
    <source>
        <strain evidence="3">JCM19275</strain>
    </source>
</reference>